<dbReference type="EMBL" id="KN838858">
    <property type="protein sequence ID" value="KIJ93214.1"/>
    <property type="molecule type" value="Genomic_DNA"/>
</dbReference>
<proteinExistence type="predicted"/>
<name>A0A0C9WIM7_9AGAR</name>
<reference evidence="1 2" key="1">
    <citation type="submission" date="2014-04" db="EMBL/GenBank/DDBJ databases">
        <authorList>
            <consortium name="DOE Joint Genome Institute"/>
            <person name="Kuo A."/>
            <person name="Kohler A."/>
            <person name="Nagy L.G."/>
            <person name="Floudas D."/>
            <person name="Copeland A."/>
            <person name="Barry K.W."/>
            <person name="Cichocki N."/>
            <person name="Veneault-Fourrey C."/>
            <person name="LaButti K."/>
            <person name="Lindquist E.A."/>
            <person name="Lipzen A."/>
            <person name="Lundell T."/>
            <person name="Morin E."/>
            <person name="Murat C."/>
            <person name="Sun H."/>
            <person name="Tunlid A."/>
            <person name="Henrissat B."/>
            <person name="Grigoriev I.V."/>
            <person name="Hibbett D.S."/>
            <person name="Martin F."/>
            <person name="Nordberg H.P."/>
            <person name="Cantor M.N."/>
            <person name="Hua S.X."/>
        </authorList>
    </citation>
    <scope>NUCLEOTIDE SEQUENCE [LARGE SCALE GENOMIC DNA]</scope>
    <source>
        <strain evidence="1 2">LaAM-08-1</strain>
    </source>
</reference>
<sequence length="132" mass="14522">MIGNCVIWSITVNKQVAVIISTYGFLPIPIKLRKICIGVHYRCLRELISVNAKWDISGCACEVLVVGCVGAKVRLGFGLRSSVVSGWLCRSQPGHTARPWPVGFADNRGDGFGIHFTADRQGTPKPKWLPWT</sequence>
<evidence type="ECO:0000313" key="2">
    <source>
        <dbReference type="Proteomes" id="UP000054477"/>
    </source>
</evidence>
<dbReference type="HOGENOM" id="CLU_1917381_0_0_1"/>
<gene>
    <name evidence="1" type="ORF">K443DRAFT_407767</name>
</gene>
<keyword evidence="2" id="KW-1185">Reference proteome</keyword>
<organism evidence="1 2">
    <name type="scientific">Laccaria amethystina LaAM-08-1</name>
    <dbReference type="NCBI Taxonomy" id="1095629"/>
    <lineage>
        <taxon>Eukaryota</taxon>
        <taxon>Fungi</taxon>
        <taxon>Dikarya</taxon>
        <taxon>Basidiomycota</taxon>
        <taxon>Agaricomycotina</taxon>
        <taxon>Agaricomycetes</taxon>
        <taxon>Agaricomycetidae</taxon>
        <taxon>Agaricales</taxon>
        <taxon>Agaricineae</taxon>
        <taxon>Hydnangiaceae</taxon>
        <taxon>Laccaria</taxon>
    </lineage>
</organism>
<protein>
    <submittedName>
        <fullName evidence="1">Uncharacterized protein</fullName>
    </submittedName>
</protein>
<reference evidence="2" key="2">
    <citation type="submission" date="2015-01" db="EMBL/GenBank/DDBJ databases">
        <title>Evolutionary Origins and Diversification of the Mycorrhizal Mutualists.</title>
        <authorList>
            <consortium name="DOE Joint Genome Institute"/>
            <consortium name="Mycorrhizal Genomics Consortium"/>
            <person name="Kohler A."/>
            <person name="Kuo A."/>
            <person name="Nagy L.G."/>
            <person name="Floudas D."/>
            <person name="Copeland A."/>
            <person name="Barry K.W."/>
            <person name="Cichocki N."/>
            <person name="Veneault-Fourrey C."/>
            <person name="LaButti K."/>
            <person name="Lindquist E.A."/>
            <person name="Lipzen A."/>
            <person name="Lundell T."/>
            <person name="Morin E."/>
            <person name="Murat C."/>
            <person name="Riley R."/>
            <person name="Ohm R."/>
            <person name="Sun H."/>
            <person name="Tunlid A."/>
            <person name="Henrissat B."/>
            <person name="Grigoriev I.V."/>
            <person name="Hibbett D.S."/>
            <person name="Martin F."/>
        </authorList>
    </citation>
    <scope>NUCLEOTIDE SEQUENCE [LARGE SCALE GENOMIC DNA]</scope>
    <source>
        <strain evidence="2">LaAM-08-1</strain>
    </source>
</reference>
<dbReference type="AlphaFoldDB" id="A0A0C9WIM7"/>
<evidence type="ECO:0000313" key="1">
    <source>
        <dbReference type="EMBL" id="KIJ93214.1"/>
    </source>
</evidence>
<dbReference type="Proteomes" id="UP000054477">
    <property type="component" value="Unassembled WGS sequence"/>
</dbReference>
<accession>A0A0C9WIM7</accession>